<dbReference type="EC" id="2.7.7.49" evidence="5"/>
<evidence type="ECO:0000313" key="6">
    <source>
        <dbReference type="EMBL" id="MET4719562.1"/>
    </source>
</evidence>
<evidence type="ECO:0000313" key="5">
    <source>
        <dbReference type="EMBL" id="MET4717735.1"/>
    </source>
</evidence>
<dbReference type="PANTHER" id="PTHR34047:SF8">
    <property type="entry name" value="PROTEIN YKFC"/>
    <property type="match status" value="1"/>
</dbReference>
<sequence length="466" mass="52384">MKPGNSGGGKDPDFRCAFEDGEGKGRLAMSLETPDKIRSLQRKLYCKAKAEPAFRFYVLYDKICREDILSHAYKLARANAGAPGVDGITFEQIDASGLEAWLAGLRDELVTKTYRPDPVRRVMIPKPGGGERPLGIPTIRDRVVQAAAKIVLEPIFEADFEDGAYGYRPRRNAVDAVKEVHRLMCRGYTDVVDADLSKYFDTIPHSDLLKSVARRIVDRNVLRLIKLWLRVPVEERDSNGKRRMSGGKSNKCGTPQGGVISPLLSVIYMNRFLKHWRLSGRCEAFHGQIISYADDFVILSRGHAEDALTWTKAVMTKLGLTLNETKTSVKNARLESFDFLGYTLGPRHFRNGGRWYLGAAPSKKSVLRIKRKVSELLTPGNKGAWPEVQARLNRLLRGWSAYFSYGSLATAHQAVDRHVFDRVLAFLRRRHKTPGRGVRRFSDQIYGNPGVLVLNRVRKVSPTCAL</sequence>
<dbReference type="EMBL" id="JBEPTQ010000002">
    <property type="protein sequence ID" value="MET4719562.1"/>
    <property type="molecule type" value="Genomic_DNA"/>
</dbReference>
<evidence type="ECO:0000313" key="4">
    <source>
        <dbReference type="EMBL" id="MET4716208.1"/>
    </source>
</evidence>
<dbReference type="EMBL" id="JBEPTQ010000001">
    <property type="protein sequence ID" value="MET4716203.1"/>
    <property type="molecule type" value="Genomic_DNA"/>
</dbReference>
<dbReference type="InterPro" id="IPR043502">
    <property type="entry name" value="DNA/RNA_pol_sf"/>
</dbReference>
<dbReference type="EMBL" id="JBEPTQ010000002">
    <property type="protein sequence ID" value="MET4722801.1"/>
    <property type="molecule type" value="Genomic_DNA"/>
</dbReference>
<dbReference type="InterPro" id="IPR030931">
    <property type="entry name" value="Group_II_RT_mat"/>
</dbReference>
<proteinExistence type="inferred from homology"/>
<gene>
    <name evidence="3" type="ORF">ABIF63_000306</name>
    <name evidence="4" type="ORF">ABIF63_000311</name>
    <name evidence="5" type="ORF">ABIF63_001841</name>
    <name evidence="6" type="ORF">ABIF63_003668</name>
    <name evidence="7" type="ORF">ABIF63_006907</name>
    <name evidence="8" type="ORF">ABIF63_008883</name>
</gene>
<dbReference type="SUPFAM" id="SSF56672">
    <property type="entry name" value="DNA/RNA polymerases"/>
    <property type="match status" value="1"/>
</dbReference>
<name>A0ABV2RMD9_BRAJP</name>
<dbReference type="Proteomes" id="UP001549291">
    <property type="component" value="Unassembled WGS sequence"/>
</dbReference>
<dbReference type="InterPro" id="IPR013597">
    <property type="entry name" value="Mat_intron_G2"/>
</dbReference>
<evidence type="ECO:0000313" key="8">
    <source>
        <dbReference type="EMBL" id="MET4724777.1"/>
    </source>
</evidence>
<dbReference type="Pfam" id="PF00078">
    <property type="entry name" value="RVT_1"/>
    <property type="match status" value="1"/>
</dbReference>
<dbReference type="EMBL" id="JBEPTQ010000002">
    <property type="protein sequence ID" value="MET4717735.1"/>
    <property type="molecule type" value="Genomic_DNA"/>
</dbReference>
<dbReference type="PANTHER" id="PTHR34047">
    <property type="entry name" value="NUCLEAR INTRON MATURASE 1, MITOCHONDRIAL-RELATED"/>
    <property type="match status" value="1"/>
</dbReference>
<keyword evidence="5" id="KW-0695">RNA-directed DNA polymerase</keyword>
<accession>A0ABV2RMD9</accession>
<feature type="domain" description="Reverse transcriptase" evidence="2">
    <location>
        <begin position="105"/>
        <end position="344"/>
    </location>
</feature>
<keyword evidence="5" id="KW-0808">Transferase</keyword>
<evidence type="ECO:0000259" key="2">
    <source>
        <dbReference type="PROSITE" id="PS50878"/>
    </source>
</evidence>
<dbReference type="Pfam" id="PF08388">
    <property type="entry name" value="GIIM"/>
    <property type="match status" value="1"/>
</dbReference>
<dbReference type="InterPro" id="IPR051083">
    <property type="entry name" value="GrpII_Intron_Splice-Mob/Def"/>
</dbReference>
<dbReference type="EMBL" id="JBEPTQ010000001">
    <property type="protein sequence ID" value="MET4716208.1"/>
    <property type="molecule type" value="Genomic_DNA"/>
</dbReference>
<keyword evidence="5" id="KW-0548">Nucleotidyltransferase</keyword>
<reference evidence="5 9" key="1">
    <citation type="submission" date="2024-06" db="EMBL/GenBank/DDBJ databases">
        <title>Genomic Encyclopedia of Type Strains, Phase V (KMG-V): Genome sequencing to study the core and pangenomes of soil and plant-associated prokaryotes.</title>
        <authorList>
            <person name="Whitman W."/>
        </authorList>
    </citation>
    <scope>NUCLEOTIDE SEQUENCE [LARGE SCALE GENOMIC DNA]</scope>
    <source>
        <strain evidence="5 9">USDA 160</strain>
    </source>
</reference>
<dbReference type="NCBIfam" id="TIGR04416">
    <property type="entry name" value="group_II_RT_mat"/>
    <property type="match status" value="1"/>
</dbReference>
<organism evidence="5 9">
    <name type="scientific">Bradyrhizobium japonicum</name>
    <dbReference type="NCBI Taxonomy" id="375"/>
    <lineage>
        <taxon>Bacteria</taxon>
        <taxon>Pseudomonadati</taxon>
        <taxon>Pseudomonadota</taxon>
        <taxon>Alphaproteobacteria</taxon>
        <taxon>Hyphomicrobiales</taxon>
        <taxon>Nitrobacteraceae</taxon>
        <taxon>Bradyrhizobium</taxon>
    </lineage>
</organism>
<dbReference type="InterPro" id="IPR000477">
    <property type="entry name" value="RT_dom"/>
</dbReference>
<comment type="similarity">
    <text evidence="1">Belongs to the bacterial reverse transcriptase family.</text>
</comment>
<evidence type="ECO:0000313" key="3">
    <source>
        <dbReference type="EMBL" id="MET4716203.1"/>
    </source>
</evidence>
<dbReference type="GO" id="GO:0003964">
    <property type="term" value="F:RNA-directed DNA polymerase activity"/>
    <property type="evidence" value="ECO:0007669"/>
    <property type="project" value="UniProtKB-KW"/>
</dbReference>
<evidence type="ECO:0000313" key="9">
    <source>
        <dbReference type="Proteomes" id="UP001549291"/>
    </source>
</evidence>
<dbReference type="PROSITE" id="PS50878">
    <property type="entry name" value="RT_POL"/>
    <property type="match status" value="1"/>
</dbReference>
<dbReference type="CDD" id="cd01651">
    <property type="entry name" value="RT_G2_intron"/>
    <property type="match status" value="1"/>
</dbReference>
<protein>
    <submittedName>
        <fullName evidence="5">RNA-directed DNA polymerase</fullName>
        <ecNumber evidence="5">2.7.7.49</ecNumber>
    </submittedName>
</protein>
<comment type="caution">
    <text evidence="5">The sequence shown here is derived from an EMBL/GenBank/DDBJ whole genome shotgun (WGS) entry which is preliminary data.</text>
</comment>
<keyword evidence="9" id="KW-1185">Reference proteome</keyword>
<dbReference type="EMBL" id="JBEPTQ010000002">
    <property type="protein sequence ID" value="MET4724777.1"/>
    <property type="molecule type" value="Genomic_DNA"/>
</dbReference>
<evidence type="ECO:0000313" key="7">
    <source>
        <dbReference type="EMBL" id="MET4722801.1"/>
    </source>
</evidence>
<evidence type="ECO:0000256" key="1">
    <source>
        <dbReference type="ARBA" id="ARBA00034120"/>
    </source>
</evidence>